<dbReference type="GO" id="GO:0005796">
    <property type="term" value="C:Golgi lumen"/>
    <property type="evidence" value="ECO:0007669"/>
    <property type="project" value="TreeGrafter"/>
</dbReference>
<evidence type="ECO:0000256" key="1">
    <source>
        <dbReference type="SAM" id="MobiDB-lite"/>
    </source>
</evidence>
<dbReference type="GO" id="GO:0005801">
    <property type="term" value="C:cis-Golgi network"/>
    <property type="evidence" value="ECO:0007669"/>
    <property type="project" value="TreeGrafter"/>
</dbReference>
<proteinExistence type="predicted"/>
<reference evidence="3 4" key="1">
    <citation type="journal article" date="2014" name="Genome Announc.">
        <title>Draft genome sequence of the pathogenic fungus Scedosporium apiospermum.</title>
        <authorList>
            <person name="Vandeputte P."/>
            <person name="Ghamrawi S."/>
            <person name="Rechenmann M."/>
            <person name="Iltis A."/>
            <person name="Giraud S."/>
            <person name="Fleury M."/>
            <person name="Thornton C."/>
            <person name="Delhaes L."/>
            <person name="Meyer W."/>
            <person name="Papon N."/>
            <person name="Bouchara J.P."/>
        </authorList>
    </citation>
    <scope>NUCLEOTIDE SEQUENCE [LARGE SCALE GENOMIC DNA]</scope>
    <source>
        <strain evidence="3 4">IHEM 14462</strain>
    </source>
</reference>
<dbReference type="InterPro" id="IPR002109">
    <property type="entry name" value="Glutaredoxin"/>
</dbReference>
<gene>
    <name evidence="3" type="ORF">SAPIO_CDS3187</name>
</gene>
<protein>
    <submittedName>
        <fullName evidence="3">Glutaredoxin</fullName>
    </submittedName>
</protein>
<dbReference type="CDD" id="cd03419">
    <property type="entry name" value="GRX_GRXh_1_2_like"/>
    <property type="match status" value="1"/>
</dbReference>
<dbReference type="GeneID" id="27722259"/>
<dbReference type="PRINTS" id="PR00160">
    <property type="entry name" value="GLUTAREDOXIN"/>
</dbReference>
<dbReference type="GO" id="GO:0015038">
    <property type="term" value="F:glutathione disulfide oxidoreductase activity"/>
    <property type="evidence" value="ECO:0007669"/>
    <property type="project" value="TreeGrafter"/>
</dbReference>
<feature type="region of interest" description="Disordered" evidence="1">
    <location>
        <begin position="109"/>
        <end position="147"/>
    </location>
</feature>
<dbReference type="Proteomes" id="UP000028545">
    <property type="component" value="Unassembled WGS sequence"/>
</dbReference>
<dbReference type="GO" id="GO:0034599">
    <property type="term" value="P:cellular response to oxidative stress"/>
    <property type="evidence" value="ECO:0007669"/>
    <property type="project" value="TreeGrafter"/>
</dbReference>
<dbReference type="InterPro" id="IPR014025">
    <property type="entry name" value="Glutaredoxin_subgr"/>
</dbReference>
<feature type="compositionally biased region" description="Basic and acidic residues" evidence="1">
    <location>
        <begin position="120"/>
        <end position="129"/>
    </location>
</feature>
<dbReference type="Gene3D" id="3.40.30.10">
    <property type="entry name" value="Glutaredoxin"/>
    <property type="match status" value="1"/>
</dbReference>
<dbReference type="GO" id="GO:0000324">
    <property type="term" value="C:fungal-type vacuole"/>
    <property type="evidence" value="ECO:0007669"/>
    <property type="project" value="TreeGrafter"/>
</dbReference>
<sequence>MPSPRRMRLLCVAVLAGIVMTMLWTTHRQQSPLSAETEAHGLRHLTKDRHDQTVLNPADIVVDKTTKGGADGAKKEVADRLMKAEQEAKEIAQAKAPLKPDAPSMVVGVGSSADGQDATLKQHESEDGTKSAAAGASVETEEEHEAEQELRSILKKAPVIIFSKTYCGFSRRAKALLLERYVIDPPPFVVELDIDPLGPKLQTLLKETTGRGTVPNIMVNGVSIGGSDDIAELDRNGKLVAKVQDLGEARQVSMKLRF</sequence>
<dbReference type="OrthoDB" id="423313at2759"/>
<accession>A0A084GA82</accession>
<dbReference type="InterPro" id="IPR036249">
    <property type="entry name" value="Thioredoxin-like_sf"/>
</dbReference>
<dbReference type="AlphaFoldDB" id="A0A084GA82"/>
<evidence type="ECO:0000313" key="4">
    <source>
        <dbReference type="Proteomes" id="UP000028545"/>
    </source>
</evidence>
<dbReference type="VEuPathDB" id="FungiDB:SAPIO_CDS3187"/>
<dbReference type="KEGG" id="sapo:SAPIO_CDS3187"/>
<dbReference type="RefSeq" id="XP_016644043.1">
    <property type="nucleotide sequence ID" value="XM_016786037.1"/>
</dbReference>
<comment type="caution">
    <text evidence="3">The sequence shown here is derived from an EMBL/GenBank/DDBJ whole genome shotgun (WGS) entry which is preliminary data.</text>
</comment>
<dbReference type="HOGENOM" id="CLU_026126_0_0_1"/>
<dbReference type="PROSITE" id="PS51354">
    <property type="entry name" value="GLUTAREDOXIN_2"/>
    <property type="match status" value="1"/>
</dbReference>
<dbReference type="OMA" id="PNIMINK"/>
<evidence type="ECO:0000259" key="2">
    <source>
        <dbReference type="Pfam" id="PF00462"/>
    </source>
</evidence>
<feature type="domain" description="Glutaredoxin" evidence="2">
    <location>
        <begin position="159"/>
        <end position="224"/>
    </location>
</feature>
<dbReference type="PANTHER" id="PTHR45694:SF5">
    <property type="entry name" value="GLUTAREDOXIN 2"/>
    <property type="match status" value="1"/>
</dbReference>
<evidence type="ECO:0000313" key="3">
    <source>
        <dbReference type="EMBL" id="KEZ44244.1"/>
    </source>
</evidence>
<dbReference type="Pfam" id="PF00462">
    <property type="entry name" value="Glutaredoxin"/>
    <property type="match status" value="1"/>
</dbReference>
<organism evidence="3 4">
    <name type="scientific">Pseudallescheria apiosperma</name>
    <name type="common">Scedosporium apiospermum</name>
    <dbReference type="NCBI Taxonomy" id="563466"/>
    <lineage>
        <taxon>Eukaryota</taxon>
        <taxon>Fungi</taxon>
        <taxon>Dikarya</taxon>
        <taxon>Ascomycota</taxon>
        <taxon>Pezizomycotina</taxon>
        <taxon>Sordariomycetes</taxon>
        <taxon>Hypocreomycetidae</taxon>
        <taxon>Microascales</taxon>
        <taxon>Microascaceae</taxon>
        <taxon>Scedosporium</taxon>
    </lineage>
</organism>
<dbReference type="PANTHER" id="PTHR45694">
    <property type="entry name" value="GLUTAREDOXIN 2"/>
    <property type="match status" value="1"/>
</dbReference>
<dbReference type="SUPFAM" id="SSF52833">
    <property type="entry name" value="Thioredoxin-like"/>
    <property type="match status" value="1"/>
</dbReference>
<dbReference type="EMBL" id="JOWA01000088">
    <property type="protein sequence ID" value="KEZ44244.1"/>
    <property type="molecule type" value="Genomic_DNA"/>
</dbReference>
<name>A0A084GA82_PSEDA</name>
<keyword evidence="4" id="KW-1185">Reference proteome</keyword>